<keyword evidence="1" id="KW-0472">Membrane</keyword>
<reference evidence="2 3" key="1">
    <citation type="submission" date="2017-05" db="EMBL/GenBank/DDBJ databases">
        <authorList>
            <person name="Sperratore M."/>
            <person name="Moy E.A."/>
            <person name="Dunbar D."/>
            <person name="Schmidt R."/>
            <person name="Baltzegar D.A."/>
            <person name="Young E.C."/>
            <person name="Sides K.F."/>
            <person name="Macialek J."/>
            <person name="Stoner T.H."/>
            <person name="Garlena R.A."/>
            <person name="Russell D.A."/>
            <person name="Pope W.H."/>
            <person name="Jacobs-Sera D."/>
            <person name="Hatfull G.F."/>
        </authorList>
    </citation>
    <scope>NUCLEOTIDE SEQUENCE [LARGE SCALE GENOMIC DNA]</scope>
</reference>
<keyword evidence="1" id="KW-1133">Transmembrane helix</keyword>
<sequence>MKGIVMETRKSKIKNFLKSNPPFTLAASGAVIAISALTYITVKTPKVINADGVPQELWDEFIEVAKRMDEAVAKHKAEMKKK</sequence>
<dbReference type="RefSeq" id="YP_010749959.1">
    <property type="nucleotide sequence ID" value="NC_073328.1"/>
</dbReference>
<gene>
    <name evidence="2" type="primary">36</name>
    <name evidence="2" type="ORF">SEA_NIGHTMARE_36</name>
</gene>
<keyword evidence="3" id="KW-1185">Reference proteome</keyword>
<keyword evidence="1" id="KW-0812">Transmembrane</keyword>
<proteinExistence type="predicted"/>
<dbReference type="EMBL" id="MF140423">
    <property type="protein sequence ID" value="ASM62312.1"/>
    <property type="molecule type" value="Genomic_DNA"/>
</dbReference>
<protein>
    <submittedName>
        <fullName evidence="2">Uncharacterized protein</fullName>
    </submittedName>
</protein>
<evidence type="ECO:0000256" key="1">
    <source>
        <dbReference type="SAM" id="Phobius"/>
    </source>
</evidence>
<evidence type="ECO:0000313" key="3">
    <source>
        <dbReference type="Proteomes" id="UP000222317"/>
    </source>
</evidence>
<dbReference type="Proteomes" id="UP000222317">
    <property type="component" value="Segment"/>
</dbReference>
<name>A0A221J6I2_9CAUD</name>
<dbReference type="KEGG" id="vg:79993304"/>
<accession>A0A221J6I2</accession>
<dbReference type="GeneID" id="79993304"/>
<feature type="transmembrane region" description="Helical" evidence="1">
    <location>
        <begin position="21"/>
        <end position="42"/>
    </location>
</feature>
<organism evidence="2 3">
    <name type="scientific">Arthrobacter phage Nightmare</name>
    <dbReference type="NCBI Taxonomy" id="2015864"/>
    <lineage>
        <taxon>Viruses</taxon>
        <taxon>Duplodnaviria</taxon>
        <taxon>Heunggongvirae</taxon>
        <taxon>Uroviricota</taxon>
        <taxon>Caudoviricetes</taxon>
        <taxon>Gordonvirus</taxon>
        <taxon>Gordonvirus nightmare</taxon>
    </lineage>
</organism>
<evidence type="ECO:0000313" key="2">
    <source>
        <dbReference type="EMBL" id="ASM62312.1"/>
    </source>
</evidence>